<evidence type="ECO:0000256" key="4">
    <source>
        <dbReference type="ARBA" id="ARBA00034320"/>
    </source>
</evidence>
<dbReference type="Gene3D" id="3.30.1220.10">
    <property type="entry name" value="CobW-like, C-terminal domain"/>
    <property type="match status" value="1"/>
</dbReference>
<evidence type="ECO:0000256" key="1">
    <source>
        <dbReference type="ARBA" id="ARBA00022741"/>
    </source>
</evidence>
<dbReference type="GO" id="GO:0000166">
    <property type="term" value="F:nucleotide binding"/>
    <property type="evidence" value="ECO:0007669"/>
    <property type="project" value="UniProtKB-KW"/>
</dbReference>
<evidence type="ECO:0000256" key="5">
    <source>
        <dbReference type="ARBA" id="ARBA00045658"/>
    </source>
</evidence>
<evidence type="ECO:0000256" key="3">
    <source>
        <dbReference type="ARBA" id="ARBA00023186"/>
    </source>
</evidence>
<accession>A0A444M9X9</accession>
<name>A0A444M9X9_9RHOB</name>
<keyword evidence="1" id="KW-0547">Nucleotide-binding</keyword>
<comment type="similarity">
    <text evidence="4">Belongs to the SIMIBI class G3E GTPase family. ZNG1 subfamily.</text>
</comment>
<evidence type="ECO:0000313" key="8">
    <source>
        <dbReference type="EMBL" id="RWY39958.1"/>
    </source>
</evidence>
<dbReference type="Pfam" id="PF07683">
    <property type="entry name" value="CobW_C"/>
    <property type="match status" value="1"/>
</dbReference>
<dbReference type="CDD" id="cd03112">
    <property type="entry name" value="CobW-like"/>
    <property type="match status" value="1"/>
</dbReference>
<evidence type="ECO:0000256" key="2">
    <source>
        <dbReference type="ARBA" id="ARBA00022801"/>
    </source>
</evidence>
<dbReference type="InterPro" id="IPR027417">
    <property type="entry name" value="P-loop_NTPase"/>
</dbReference>
<dbReference type="EMBL" id="SBLC01000019">
    <property type="protein sequence ID" value="RWY39958.1"/>
    <property type="molecule type" value="Genomic_DNA"/>
</dbReference>
<comment type="catalytic activity">
    <reaction evidence="6">
        <text>GTP + H2O = GDP + phosphate + H(+)</text>
        <dbReference type="Rhea" id="RHEA:19669"/>
        <dbReference type="ChEBI" id="CHEBI:15377"/>
        <dbReference type="ChEBI" id="CHEBI:15378"/>
        <dbReference type="ChEBI" id="CHEBI:37565"/>
        <dbReference type="ChEBI" id="CHEBI:43474"/>
        <dbReference type="ChEBI" id="CHEBI:58189"/>
    </reaction>
    <physiologicalReaction direction="left-to-right" evidence="6">
        <dbReference type="Rhea" id="RHEA:19670"/>
    </physiologicalReaction>
</comment>
<evidence type="ECO:0000259" key="7">
    <source>
        <dbReference type="SMART" id="SM00833"/>
    </source>
</evidence>
<proteinExistence type="inferred from homology"/>
<evidence type="ECO:0000313" key="9">
    <source>
        <dbReference type="Proteomes" id="UP000287168"/>
    </source>
</evidence>
<gene>
    <name evidence="8" type="ORF">EP867_13295</name>
</gene>
<keyword evidence="2" id="KW-0378">Hydrolase</keyword>
<dbReference type="SUPFAM" id="SSF52540">
    <property type="entry name" value="P-loop containing nucleoside triphosphate hydrolases"/>
    <property type="match status" value="1"/>
</dbReference>
<dbReference type="SMART" id="SM00833">
    <property type="entry name" value="CobW_C"/>
    <property type="match status" value="1"/>
</dbReference>
<dbReference type="SUPFAM" id="SSF90002">
    <property type="entry name" value="Hypothetical protein YjiA, C-terminal domain"/>
    <property type="match status" value="1"/>
</dbReference>
<dbReference type="InterPro" id="IPR003495">
    <property type="entry name" value="CobW/HypB/UreG_nucleotide-bd"/>
</dbReference>
<dbReference type="Proteomes" id="UP000287168">
    <property type="component" value="Unassembled WGS sequence"/>
</dbReference>
<dbReference type="GO" id="GO:0016787">
    <property type="term" value="F:hydrolase activity"/>
    <property type="evidence" value="ECO:0007669"/>
    <property type="project" value="UniProtKB-KW"/>
</dbReference>
<keyword evidence="9" id="KW-1185">Reference proteome</keyword>
<dbReference type="PANTHER" id="PTHR13748">
    <property type="entry name" value="COBW-RELATED"/>
    <property type="match status" value="1"/>
</dbReference>
<dbReference type="InterPro" id="IPR036627">
    <property type="entry name" value="CobW-likC_sf"/>
</dbReference>
<protein>
    <submittedName>
        <fullName evidence="8">GTP-binding protein</fullName>
    </submittedName>
</protein>
<dbReference type="GO" id="GO:0005737">
    <property type="term" value="C:cytoplasm"/>
    <property type="evidence" value="ECO:0007669"/>
    <property type="project" value="TreeGrafter"/>
</dbReference>
<sequence length="300" mass="31757">MFMTPVVLITGFLGAGKTTLINQLLRGDHGLRIAAIVNDFGAINIDAALLADAADSVIGLENGCICCALQGDLLRSLRLVLERSPDLIVIEASGGSDPRGILEVLSDPILTGLLRTDAVAALVDAEDLAAAPQRLRDPLWQAQVRAADFALISKGSLSPGLQAQLAMFRKPLISLQDQGIPLALLLGESGALRKAPEPGRVTADHLASLEWESPLPLDPEGFTAALQEIAPQLLRAKGWLRFAPAPGDLHLLQLAGQRASLSPAPPRSDVTGAKLVLIGLRESFEPEELARALDQSRRIG</sequence>
<organism evidence="8 9">
    <name type="scientific">Falsigemmobacter intermedius</name>
    <dbReference type="NCBI Taxonomy" id="1553448"/>
    <lineage>
        <taxon>Bacteria</taxon>
        <taxon>Pseudomonadati</taxon>
        <taxon>Pseudomonadota</taxon>
        <taxon>Alphaproteobacteria</taxon>
        <taxon>Rhodobacterales</taxon>
        <taxon>Paracoccaceae</taxon>
        <taxon>Falsigemmobacter</taxon>
    </lineage>
</organism>
<dbReference type="InterPro" id="IPR051316">
    <property type="entry name" value="Zinc-reg_GTPase_activator"/>
</dbReference>
<comment type="function">
    <text evidence="5">Zinc chaperone that directly transfers zinc cofactor to target proteins, thereby activating them. Zinc is transferred from the CXCC motif in the GTPase domain to the zinc binding site in target proteins in a process requiring GTP hydrolysis.</text>
</comment>
<evidence type="ECO:0000256" key="6">
    <source>
        <dbReference type="ARBA" id="ARBA00049117"/>
    </source>
</evidence>
<comment type="caution">
    <text evidence="8">The sequence shown here is derived from an EMBL/GenBank/DDBJ whole genome shotgun (WGS) entry which is preliminary data.</text>
</comment>
<keyword evidence="3" id="KW-0143">Chaperone</keyword>
<reference evidence="8 9" key="1">
    <citation type="journal article" date="2015" name="Int. J. Syst. Evol. Microbiol.">
        <title>Gemmobacter intermedius sp. nov., isolated from a white stork (Ciconia ciconia).</title>
        <authorList>
            <person name="Kampfer P."/>
            <person name="Jerzak L."/>
            <person name="Wilharm G."/>
            <person name="Golke J."/>
            <person name="Busse H.J."/>
            <person name="Glaeser S.P."/>
        </authorList>
    </citation>
    <scope>NUCLEOTIDE SEQUENCE [LARGE SCALE GENOMIC DNA]</scope>
    <source>
        <strain evidence="8 9">119/4</strain>
    </source>
</reference>
<dbReference type="Pfam" id="PF02492">
    <property type="entry name" value="cobW"/>
    <property type="match status" value="1"/>
</dbReference>
<dbReference type="OrthoDB" id="9808822at2"/>
<dbReference type="InterPro" id="IPR011629">
    <property type="entry name" value="CobW-like_C"/>
</dbReference>
<dbReference type="Gene3D" id="3.40.50.300">
    <property type="entry name" value="P-loop containing nucleotide triphosphate hydrolases"/>
    <property type="match status" value="1"/>
</dbReference>
<dbReference type="PANTHER" id="PTHR13748:SF62">
    <property type="entry name" value="COBW DOMAIN-CONTAINING PROTEIN"/>
    <property type="match status" value="1"/>
</dbReference>
<dbReference type="AlphaFoldDB" id="A0A444M9X9"/>
<feature type="domain" description="CobW C-terminal" evidence="7">
    <location>
        <begin position="206"/>
        <end position="297"/>
    </location>
</feature>